<keyword evidence="4" id="KW-1185">Reference proteome</keyword>
<dbReference type="InterPro" id="IPR041920">
    <property type="entry name" value="ROS/MUCR_sf"/>
</dbReference>
<feature type="compositionally biased region" description="Basic residues" evidence="2">
    <location>
        <begin position="135"/>
        <end position="145"/>
    </location>
</feature>
<reference evidence="3 4" key="1">
    <citation type="submission" date="2022-02" db="EMBL/GenBank/DDBJ databases">
        <title>Draft genome sequence of Mezorhizobium retamae strain IRAMC:0171 isolated from Retama raetam nodules.</title>
        <authorList>
            <person name="Bengaied R."/>
            <person name="Sbissi I."/>
            <person name="Huber K."/>
            <person name="Ghodbane F."/>
            <person name="Nouioui I."/>
            <person name="Tarhouni M."/>
            <person name="Gtari M."/>
        </authorList>
    </citation>
    <scope>NUCLEOTIDE SEQUENCE [LARGE SCALE GENOMIC DNA]</scope>
    <source>
        <strain evidence="3 4">IRAMC:0171</strain>
    </source>
</reference>
<feature type="region of interest" description="Disordered" evidence="2">
    <location>
        <begin position="126"/>
        <end position="145"/>
    </location>
</feature>
<dbReference type="RefSeq" id="WP_239365542.1">
    <property type="nucleotide sequence ID" value="NZ_JAKREW010000010.1"/>
</dbReference>
<evidence type="ECO:0000313" key="4">
    <source>
        <dbReference type="Proteomes" id="UP001201701"/>
    </source>
</evidence>
<organism evidence="3 4">
    <name type="scientific">Mesorhizobium retamae</name>
    <dbReference type="NCBI Taxonomy" id="2912854"/>
    <lineage>
        <taxon>Bacteria</taxon>
        <taxon>Pseudomonadati</taxon>
        <taxon>Pseudomonadota</taxon>
        <taxon>Alphaproteobacteria</taxon>
        <taxon>Hyphomicrobiales</taxon>
        <taxon>Phyllobacteriaceae</taxon>
        <taxon>Mesorhizobium</taxon>
    </lineage>
</organism>
<dbReference type="Proteomes" id="UP001201701">
    <property type="component" value="Unassembled WGS sequence"/>
</dbReference>
<dbReference type="Pfam" id="PF05443">
    <property type="entry name" value="ROS_MUCR"/>
    <property type="match status" value="1"/>
</dbReference>
<evidence type="ECO:0000313" key="3">
    <source>
        <dbReference type="EMBL" id="MCG7505909.1"/>
    </source>
</evidence>
<comment type="caution">
    <text evidence="3">The sequence shown here is derived from an EMBL/GenBank/DDBJ whole genome shotgun (WGS) entry which is preliminary data.</text>
</comment>
<name>A0ABS9QER5_9HYPH</name>
<accession>A0ABS9QER5</accession>
<protein>
    <submittedName>
        <fullName evidence="3">MucR family transcriptional regulator</fullName>
    </submittedName>
</protein>
<dbReference type="InterPro" id="IPR008807">
    <property type="entry name" value="ROS_MUCR"/>
</dbReference>
<dbReference type="EMBL" id="JAKREW010000010">
    <property type="protein sequence ID" value="MCG7505909.1"/>
    <property type="molecule type" value="Genomic_DNA"/>
</dbReference>
<dbReference type="Gene3D" id="1.10.10.1550">
    <property type="entry name" value="ROS/MUCR transcriptional regulator protein"/>
    <property type="match status" value="1"/>
</dbReference>
<sequence length="145" mass="15853">MTDETKPSNELITELTAAIVSAYVTKNPLPVSELPGVIESVAHSVARLGQPPAEPVVEARKPAVSVRKSLTHDYLVSLEDGKQYRTLKRHLSGLGLTPEEYRAKWNLPADYPMVAPAYAERRSALAKQLGLGRKPGMKRKPKGKA</sequence>
<evidence type="ECO:0000256" key="1">
    <source>
        <dbReference type="ARBA" id="ARBA00007031"/>
    </source>
</evidence>
<gene>
    <name evidence="3" type="ORF">L4923_12875</name>
</gene>
<comment type="similarity">
    <text evidence="1">Belongs to the ros/MucR family.</text>
</comment>
<proteinExistence type="inferred from homology"/>
<evidence type="ECO:0000256" key="2">
    <source>
        <dbReference type="SAM" id="MobiDB-lite"/>
    </source>
</evidence>